<dbReference type="EMBL" id="JBJQND010000002">
    <property type="protein sequence ID" value="KAL3887366.1"/>
    <property type="molecule type" value="Genomic_DNA"/>
</dbReference>
<dbReference type="InterPro" id="IPR036477">
    <property type="entry name" value="Formyl_transf_N_sf"/>
</dbReference>
<dbReference type="NCBIfam" id="TIGR00460">
    <property type="entry name" value="fmt"/>
    <property type="match status" value="1"/>
</dbReference>
<evidence type="ECO:0000256" key="6">
    <source>
        <dbReference type="ARBA" id="ARBA00022917"/>
    </source>
</evidence>
<evidence type="ECO:0000256" key="5">
    <source>
        <dbReference type="ARBA" id="ARBA00022679"/>
    </source>
</evidence>
<dbReference type="AlphaFoldDB" id="A0ABD3XP16"/>
<dbReference type="SUPFAM" id="SSF53328">
    <property type="entry name" value="Formyltransferase"/>
    <property type="match status" value="1"/>
</dbReference>
<evidence type="ECO:0000259" key="12">
    <source>
        <dbReference type="Pfam" id="PF02911"/>
    </source>
</evidence>
<dbReference type="Pfam" id="PF02911">
    <property type="entry name" value="Formyl_trans_C"/>
    <property type="match status" value="1"/>
</dbReference>
<dbReference type="InterPro" id="IPR041711">
    <property type="entry name" value="Met-tRNA-FMT_N"/>
</dbReference>
<keyword evidence="6" id="KW-0648">Protein biosynthesis</keyword>
<gene>
    <name evidence="13" type="ORF">ACJMK2_027308</name>
</gene>
<dbReference type="FunFam" id="3.40.50.12230:FF:000003">
    <property type="entry name" value="methionyl-tRNA formyltransferase, mitochondrial"/>
    <property type="match status" value="1"/>
</dbReference>
<dbReference type="CDD" id="cd08646">
    <property type="entry name" value="FMT_core_Met-tRNA-FMT_N"/>
    <property type="match status" value="1"/>
</dbReference>
<comment type="function">
    <text evidence="10">Methionyl-tRNA formyltransferase that formylates methionyl-tRNA in mitochondria and is crucial for translation initiation.</text>
</comment>
<evidence type="ECO:0000256" key="8">
    <source>
        <dbReference type="ARBA" id="ARBA00023128"/>
    </source>
</evidence>
<comment type="subcellular location">
    <subcellularLocation>
        <location evidence="1">Mitochondrion</location>
    </subcellularLocation>
</comment>
<evidence type="ECO:0000256" key="2">
    <source>
        <dbReference type="ARBA" id="ARBA00010699"/>
    </source>
</evidence>
<dbReference type="Proteomes" id="UP001634394">
    <property type="component" value="Unassembled WGS sequence"/>
</dbReference>
<sequence length="563" mass="63545">MSLQILRSLYVSADLEKSLYNVSTDLEKSLYNVSTGLEKSFCNITAELLKSLFIQDHRDHLLSQVHTGPQRSFAAAGSYRTTEIICCSRFHTGPQSSFAVTGSYRTTEFICCSRFIQDHRVHLLSQVHTGPQSSFAVAGSRNVSSVGVIMAALVVCCRGRNLYSKLPIHRQLWLHKTCSWQISASCDTCTMYSGLKSVAGRRTLVERASQIIRSNPPWRILFFGTDNFAIATLKALNENRICQSSRLVETLEVVSIKGQTPVRKYSEEVGLCVYDWPFKSVIDQYDVGVVISFGHMIPDSIIHMFPYGILNVHPSLLPRWRGASPIIHTILNGDMETGISVMEIRPRHFDIGPLLMQRKYPVSDRMTAFGLADILAPFGGQLLLKCLENLPTLENCEVEQTNRGVTYAHKIVPVMSNIDWVNQTCVDIDRQYRAIHEIYPLRSSWNGNAVKLLNMIHPKDLSVSHVQSVLSRFWPGDIAGLLPGMPVFDKEKNCLLVRCKDGMVGFTHVIIKKKMNAQAFYNGYMSNPQHRGICFESIPNHLNKDIFREKTLVYSGHMHNRSM</sequence>
<keyword evidence="14" id="KW-1185">Reference proteome</keyword>
<proteinExistence type="inferred from homology"/>
<dbReference type="EC" id="2.1.2.9" evidence="3"/>
<evidence type="ECO:0000256" key="4">
    <source>
        <dbReference type="ARBA" id="ARBA00014185"/>
    </source>
</evidence>
<accession>A0ABD3XP16</accession>
<evidence type="ECO:0000256" key="7">
    <source>
        <dbReference type="ARBA" id="ARBA00022946"/>
    </source>
</evidence>
<dbReference type="GO" id="GO:0005739">
    <property type="term" value="C:mitochondrion"/>
    <property type="evidence" value="ECO:0007669"/>
    <property type="project" value="UniProtKB-SubCell"/>
</dbReference>
<reference evidence="13 14" key="1">
    <citation type="submission" date="2024-11" db="EMBL/GenBank/DDBJ databases">
        <title>Chromosome-level genome assembly of the freshwater bivalve Anodonta woodiana.</title>
        <authorList>
            <person name="Chen X."/>
        </authorList>
    </citation>
    <scope>NUCLEOTIDE SEQUENCE [LARGE SCALE GENOMIC DNA]</scope>
    <source>
        <strain evidence="13">MN2024</strain>
        <tissue evidence="13">Gills</tissue>
    </source>
</reference>
<protein>
    <recommendedName>
        <fullName evidence="4">Methionyl-tRNA formyltransferase, mitochondrial</fullName>
        <ecNumber evidence="3">2.1.2.9</ecNumber>
    </recommendedName>
</protein>
<dbReference type="SUPFAM" id="SSF50486">
    <property type="entry name" value="FMT C-terminal domain-like"/>
    <property type="match status" value="1"/>
</dbReference>
<dbReference type="InterPro" id="IPR005794">
    <property type="entry name" value="Fmt"/>
</dbReference>
<dbReference type="Gene3D" id="3.40.50.12230">
    <property type="match status" value="1"/>
</dbReference>
<name>A0ABD3XP16_SINWO</name>
<feature type="domain" description="Formyl transferase N-terminal" evidence="11">
    <location>
        <begin position="285"/>
        <end position="384"/>
    </location>
</feature>
<evidence type="ECO:0000256" key="1">
    <source>
        <dbReference type="ARBA" id="ARBA00004173"/>
    </source>
</evidence>
<evidence type="ECO:0000256" key="10">
    <source>
        <dbReference type="ARBA" id="ARBA00057846"/>
    </source>
</evidence>
<evidence type="ECO:0000313" key="13">
    <source>
        <dbReference type="EMBL" id="KAL3887366.1"/>
    </source>
</evidence>
<dbReference type="PANTHER" id="PTHR11138:SF5">
    <property type="entry name" value="METHIONYL-TRNA FORMYLTRANSFERASE, MITOCHONDRIAL"/>
    <property type="match status" value="1"/>
</dbReference>
<comment type="catalytic activity">
    <reaction evidence="9">
        <text>L-methionyl-tRNA(fMet) + (6R)-10-formyltetrahydrofolate = N-formyl-L-methionyl-tRNA(fMet) + (6S)-5,6,7,8-tetrahydrofolate + H(+)</text>
        <dbReference type="Rhea" id="RHEA:24380"/>
        <dbReference type="Rhea" id="RHEA-COMP:9952"/>
        <dbReference type="Rhea" id="RHEA-COMP:9953"/>
        <dbReference type="ChEBI" id="CHEBI:15378"/>
        <dbReference type="ChEBI" id="CHEBI:57453"/>
        <dbReference type="ChEBI" id="CHEBI:78530"/>
        <dbReference type="ChEBI" id="CHEBI:78844"/>
        <dbReference type="ChEBI" id="CHEBI:195366"/>
        <dbReference type="EC" id="2.1.2.9"/>
    </reaction>
    <physiologicalReaction direction="left-to-right" evidence="9">
        <dbReference type="Rhea" id="RHEA:24381"/>
    </physiologicalReaction>
</comment>
<dbReference type="InterPro" id="IPR002376">
    <property type="entry name" value="Formyl_transf_N"/>
</dbReference>
<comment type="similarity">
    <text evidence="2">Belongs to the Fmt family.</text>
</comment>
<dbReference type="PANTHER" id="PTHR11138">
    <property type="entry name" value="METHIONYL-TRNA FORMYLTRANSFERASE"/>
    <property type="match status" value="1"/>
</dbReference>
<keyword evidence="8" id="KW-0496">Mitochondrion</keyword>
<keyword evidence="5" id="KW-0808">Transferase</keyword>
<dbReference type="Pfam" id="PF00551">
    <property type="entry name" value="Formyl_trans_N"/>
    <property type="match status" value="1"/>
</dbReference>
<evidence type="ECO:0000256" key="3">
    <source>
        <dbReference type="ARBA" id="ARBA00012261"/>
    </source>
</evidence>
<dbReference type="InterPro" id="IPR005793">
    <property type="entry name" value="Formyl_trans_C"/>
</dbReference>
<dbReference type="GO" id="GO:0004479">
    <property type="term" value="F:methionyl-tRNA formyltransferase activity"/>
    <property type="evidence" value="ECO:0007669"/>
    <property type="project" value="UniProtKB-EC"/>
</dbReference>
<keyword evidence="7" id="KW-0809">Transit peptide</keyword>
<evidence type="ECO:0000259" key="11">
    <source>
        <dbReference type="Pfam" id="PF00551"/>
    </source>
</evidence>
<comment type="caution">
    <text evidence="13">The sequence shown here is derived from an EMBL/GenBank/DDBJ whole genome shotgun (WGS) entry which is preliminary data.</text>
</comment>
<dbReference type="InterPro" id="IPR011034">
    <property type="entry name" value="Formyl_transferase-like_C_sf"/>
</dbReference>
<feature type="domain" description="Formyl transferase C-terminal" evidence="12">
    <location>
        <begin position="411"/>
        <end position="524"/>
    </location>
</feature>
<evidence type="ECO:0000313" key="14">
    <source>
        <dbReference type="Proteomes" id="UP001634394"/>
    </source>
</evidence>
<evidence type="ECO:0000256" key="9">
    <source>
        <dbReference type="ARBA" id="ARBA00052555"/>
    </source>
</evidence>
<organism evidence="13 14">
    <name type="scientific">Sinanodonta woodiana</name>
    <name type="common">Chinese pond mussel</name>
    <name type="synonym">Anodonta woodiana</name>
    <dbReference type="NCBI Taxonomy" id="1069815"/>
    <lineage>
        <taxon>Eukaryota</taxon>
        <taxon>Metazoa</taxon>
        <taxon>Spiralia</taxon>
        <taxon>Lophotrochozoa</taxon>
        <taxon>Mollusca</taxon>
        <taxon>Bivalvia</taxon>
        <taxon>Autobranchia</taxon>
        <taxon>Heteroconchia</taxon>
        <taxon>Palaeoheterodonta</taxon>
        <taxon>Unionida</taxon>
        <taxon>Unionoidea</taxon>
        <taxon>Unionidae</taxon>
        <taxon>Unioninae</taxon>
        <taxon>Sinanodonta</taxon>
    </lineage>
</organism>